<accession>A6GIR0</accession>
<evidence type="ECO:0000313" key="2">
    <source>
        <dbReference type="Proteomes" id="UP000005801"/>
    </source>
</evidence>
<reference evidence="1 2" key="1">
    <citation type="submission" date="2007-06" db="EMBL/GenBank/DDBJ databases">
        <authorList>
            <person name="Shimkets L."/>
            <person name="Ferriera S."/>
            <person name="Johnson J."/>
            <person name="Kravitz S."/>
            <person name="Beeson K."/>
            <person name="Sutton G."/>
            <person name="Rogers Y.-H."/>
            <person name="Friedman R."/>
            <person name="Frazier M."/>
            <person name="Venter J.C."/>
        </authorList>
    </citation>
    <scope>NUCLEOTIDE SEQUENCE [LARGE SCALE GENOMIC DNA]</scope>
    <source>
        <strain evidence="1 2">SIR-1</strain>
    </source>
</reference>
<comment type="caution">
    <text evidence="1">The sequence shown here is derived from an EMBL/GenBank/DDBJ whole genome shotgun (WGS) entry which is preliminary data.</text>
</comment>
<proteinExistence type="predicted"/>
<keyword evidence="2" id="KW-1185">Reference proteome</keyword>
<dbReference type="Proteomes" id="UP000005801">
    <property type="component" value="Unassembled WGS sequence"/>
</dbReference>
<dbReference type="EMBL" id="ABCS01000141">
    <property type="protein sequence ID" value="EDM74248.1"/>
    <property type="molecule type" value="Genomic_DNA"/>
</dbReference>
<protein>
    <submittedName>
        <fullName evidence="1">Uncharacterized protein</fullName>
    </submittedName>
</protein>
<name>A6GIR0_9BACT</name>
<organism evidence="1 2">
    <name type="scientific">Plesiocystis pacifica SIR-1</name>
    <dbReference type="NCBI Taxonomy" id="391625"/>
    <lineage>
        <taxon>Bacteria</taxon>
        <taxon>Pseudomonadati</taxon>
        <taxon>Myxococcota</taxon>
        <taxon>Polyangia</taxon>
        <taxon>Nannocystales</taxon>
        <taxon>Nannocystaceae</taxon>
        <taxon>Plesiocystis</taxon>
    </lineage>
</organism>
<dbReference type="AlphaFoldDB" id="A6GIR0"/>
<sequence length="34" mass="3598">MGAMATRLWVVPRSMPMALPALRFLVVPASGSAI</sequence>
<gene>
    <name evidence="1" type="ORF">PPSIR1_41144</name>
</gene>
<dbReference type="STRING" id="391625.PPSIR1_41144"/>
<evidence type="ECO:0000313" key="1">
    <source>
        <dbReference type="EMBL" id="EDM74248.1"/>
    </source>
</evidence>